<dbReference type="OrthoDB" id="927105at2"/>
<feature type="transmembrane region" description="Helical" evidence="1">
    <location>
        <begin position="139"/>
        <end position="159"/>
    </location>
</feature>
<dbReference type="InterPro" id="IPR027417">
    <property type="entry name" value="P-loop_NTPase"/>
</dbReference>
<dbReference type="SUPFAM" id="SSF52540">
    <property type="entry name" value="P-loop containing nucleoside triphosphate hydrolases"/>
    <property type="match status" value="1"/>
</dbReference>
<evidence type="ECO:0000313" key="3">
    <source>
        <dbReference type="Proteomes" id="UP000192610"/>
    </source>
</evidence>
<dbReference type="AlphaFoldDB" id="A0A1V9E9X2"/>
<comment type="caution">
    <text evidence="2">The sequence shown here is derived from an EMBL/GenBank/DDBJ whole genome shotgun (WGS) entry which is preliminary data.</text>
</comment>
<evidence type="ECO:0000256" key="1">
    <source>
        <dbReference type="SAM" id="Phobius"/>
    </source>
</evidence>
<protein>
    <submittedName>
        <fullName evidence="2">Uncharacterized protein</fullName>
    </submittedName>
</protein>
<dbReference type="STRING" id="354355.SAMN05660816_03110"/>
<reference evidence="3" key="1">
    <citation type="submission" date="2016-04" db="EMBL/GenBank/DDBJ databases">
        <authorList>
            <person name="Chen L."/>
            <person name="Zhuang W."/>
            <person name="Wang G."/>
        </authorList>
    </citation>
    <scope>NUCLEOTIDE SEQUENCE [LARGE SCALE GENOMIC DNA]</scope>
    <source>
        <strain evidence="3">17621</strain>
    </source>
</reference>
<keyword evidence="1" id="KW-0812">Transmembrane</keyword>
<organism evidence="2 3">
    <name type="scientific">Niastella yeongjuensis</name>
    <dbReference type="NCBI Taxonomy" id="354355"/>
    <lineage>
        <taxon>Bacteria</taxon>
        <taxon>Pseudomonadati</taxon>
        <taxon>Bacteroidota</taxon>
        <taxon>Chitinophagia</taxon>
        <taxon>Chitinophagales</taxon>
        <taxon>Chitinophagaceae</taxon>
        <taxon>Niastella</taxon>
    </lineage>
</organism>
<gene>
    <name evidence="2" type="ORF">A4H97_12215</name>
</gene>
<sequence length="347" mass="39488">MFKLSGSDILKQLKFDLIGKDSYRGITFTYSWMANQFGHFGLGFIPTLLLYAGLNKLQMPAAQLWAAVIISGTWLCFETYNFLGPLLKFKSSKKVKLNADNGYTFSPAWGNVTFDTLTDLCFFWLGAFSASLTLAPTQTAWLVFGILIIALLYPCRYWYTTKIYLQAAQYPAQFRLSQWSFAIPDLYKSIVESYLQAEMGGQHLFILGSEKSGKTSLGIGIATELSIKHHSCYYTTAMKLFNLFFDPPGKKYPNCLWTWQNASVWVIDDINPGPPIKETIINMTTFKGILDNYTLNKENRRMIREKNIIWVMGSETPDSELYKTWLQMLAEFGVASQNIKTIYLGTP</sequence>
<keyword evidence="3" id="KW-1185">Reference proteome</keyword>
<keyword evidence="1" id="KW-1133">Transmembrane helix</keyword>
<accession>A0A1V9E9X2</accession>
<dbReference type="EMBL" id="LVXG01000056">
    <property type="protein sequence ID" value="OQP42910.1"/>
    <property type="molecule type" value="Genomic_DNA"/>
</dbReference>
<evidence type="ECO:0000313" key="2">
    <source>
        <dbReference type="EMBL" id="OQP42910.1"/>
    </source>
</evidence>
<feature type="transmembrane region" description="Helical" evidence="1">
    <location>
        <begin position="64"/>
        <end position="83"/>
    </location>
</feature>
<keyword evidence="1" id="KW-0472">Membrane</keyword>
<feature type="transmembrane region" description="Helical" evidence="1">
    <location>
        <begin position="32"/>
        <end position="52"/>
    </location>
</feature>
<name>A0A1V9E9X2_9BACT</name>
<dbReference type="Gene3D" id="3.40.50.300">
    <property type="entry name" value="P-loop containing nucleotide triphosphate hydrolases"/>
    <property type="match status" value="1"/>
</dbReference>
<dbReference type="Proteomes" id="UP000192610">
    <property type="component" value="Unassembled WGS sequence"/>
</dbReference>
<proteinExistence type="predicted"/>
<dbReference type="RefSeq" id="WP_081203323.1">
    <property type="nucleotide sequence ID" value="NZ_FOCZ01000005.1"/>
</dbReference>